<dbReference type="RefSeq" id="WP_179488343.1">
    <property type="nucleotide sequence ID" value="NZ_JACCBV010000001.1"/>
</dbReference>
<feature type="domain" description="ABC-three component systems C-terminal" evidence="2">
    <location>
        <begin position="234"/>
        <end position="361"/>
    </location>
</feature>
<proteinExistence type="predicted"/>
<dbReference type="Proteomes" id="UP000576969">
    <property type="component" value="Unassembled WGS sequence"/>
</dbReference>
<dbReference type="AlphaFoldDB" id="A0A7Y9GMG1"/>
<evidence type="ECO:0000259" key="2">
    <source>
        <dbReference type="Pfam" id="PF20282"/>
    </source>
</evidence>
<reference evidence="3 4" key="1">
    <citation type="submission" date="2020-07" db="EMBL/GenBank/DDBJ databases">
        <title>Sequencing the genomes of 1000 actinobacteria strains.</title>
        <authorList>
            <person name="Klenk H.-P."/>
        </authorList>
    </citation>
    <scope>NUCLEOTIDE SEQUENCE [LARGE SCALE GENOMIC DNA]</scope>
    <source>
        <strain evidence="3 4">DSM 24662</strain>
    </source>
</reference>
<protein>
    <recommendedName>
        <fullName evidence="2">ABC-three component systems C-terminal domain-containing protein</fullName>
    </recommendedName>
</protein>
<feature type="region of interest" description="Disordered" evidence="1">
    <location>
        <begin position="1"/>
        <end position="21"/>
    </location>
</feature>
<dbReference type="EMBL" id="JACCBV010000001">
    <property type="protein sequence ID" value="NYE19186.1"/>
    <property type="molecule type" value="Genomic_DNA"/>
</dbReference>
<accession>A0A7Y9GMG1</accession>
<gene>
    <name evidence="3" type="ORF">BJ991_001214</name>
</gene>
<evidence type="ECO:0000313" key="4">
    <source>
        <dbReference type="Proteomes" id="UP000576969"/>
    </source>
</evidence>
<comment type="caution">
    <text evidence="3">The sequence shown here is derived from an EMBL/GenBank/DDBJ whole genome shotgun (WGS) entry which is preliminary data.</text>
</comment>
<organism evidence="3 4">
    <name type="scientific">Microbacterium immunditiarum</name>
    <dbReference type="NCBI Taxonomy" id="337480"/>
    <lineage>
        <taxon>Bacteria</taxon>
        <taxon>Bacillati</taxon>
        <taxon>Actinomycetota</taxon>
        <taxon>Actinomycetes</taxon>
        <taxon>Micrococcales</taxon>
        <taxon>Microbacteriaceae</taxon>
        <taxon>Microbacterium</taxon>
    </lineage>
</organism>
<dbReference type="InterPro" id="IPR046914">
    <property type="entry name" value="ABC-3C_CTD6"/>
</dbReference>
<sequence length="365" mass="40662">MEKGDEISVRDLQPPAPASSLTAAQAEQGLRLAPRKVIQTYDPDEWEVFIEEWATGLSLNYARVQRFGGSGDRGVDVAGFKTDRGFEGEWDCFQGKHYEKSLTPSIAWPEVLKVFLLPVRTPVYRLPSSYSFIAPRGLGTNLAHLISTPTEMRVKFLEQVESGTAKPFKELDDDTRSAVYALASATDFSMFGSVEVLALIDQHRATPYYAARFGGGLPARPASEDPPQAVGPEELVYLTKLVDAYRERYVTVDTIASAELHDKAGAHLRRQRESFFRAEALRTFARDQVLPNTFEGLQNELLDAVIETAEADHSDGLERLRHTLEQAVNAQLSANALIQVTEPADRRGICHQLANDNRLTWVVDR</sequence>
<dbReference type="Pfam" id="PF20282">
    <property type="entry name" value="CTD6"/>
    <property type="match status" value="1"/>
</dbReference>
<name>A0A7Y9GMG1_9MICO</name>
<evidence type="ECO:0000256" key="1">
    <source>
        <dbReference type="SAM" id="MobiDB-lite"/>
    </source>
</evidence>
<evidence type="ECO:0000313" key="3">
    <source>
        <dbReference type="EMBL" id="NYE19186.1"/>
    </source>
</evidence>
<keyword evidence="4" id="KW-1185">Reference proteome</keyword>